<dbReference type="PANTHER" id="PTHR10660:SF2">
    <property type="entry name" value="LD45860P"/>
    <property type="match status" value="1"/>
</dbReference>
<accession>A0A2A2KST2</accession>
<dbReference type="SUPFAM" id="SSF47216">
    <property type="entry name" value="Proteasome activator"/>
    <property type="match status" value="1"/>
</dbReference>
<dbReference type="InterPro" id="IPR003185">
    <property type="entry name" value="Proteasome_activ_PA28_N"/>
</dbReference>
<dbReference type="PANTHER" id="PTHR10660">
    <property type="entry name" value="PROTEASOME REGULATOR PA28"/>
    <property type="match status" value="1"/>
</dbReference>
<feature type="domain" description="Proteasome activator PA28 N-terminal" evidence="4">
    <location>
        <begin position="8"/>
        <end position="68"/>
    </location>
</feature>
<dbReference type="FunFam" id="1.20.120.180:FF:000001">
    <property type="entry name" value="Proteasome activator complex subunit 3"/>
    <property type="match status" value="1"/>
</dbReference>
<dbReference type="InterPro" id="IPR036252">
    <property type="entry name" value="Proteasome_activ_sf"/>
</dbReference>
<dbReference type="Gene3D" id="1.20.120.180">
    <property type="entry name" value="Proteasome activator pa28, C-terminal domain"/>
    <property type="match status" value="1"/>
</dbReference>
<proteinExistence type="inferred from homology"/>
<keyword evidence="2" id="KW-0647">Proteasome</keyword>
<sequence length="255" mass="29390">MTKKENSNNGMLDEYKKKLFNEAERLVKDEFPRKVLEFDEMLKSKRLQYDRLSTILPDSELNIPVPQPNHPNSSPHPAPAAANAKKRKIDNSTEANVNGTAVYGFMHGSVPCNTSLGELMDEIRPKLREAVENVNTVKMWITLLIPRIEDGNNFGVGIQEEMLAEVRNVEGEAASFLDQMSRYFTSRGKLITKIAKYPHVLDYRRAVLDMDEKQFLNIRLVILEMRNHFSSLHDMILKNLEKIKKPRNSHVEHLY</sequence>
<dbReference type="EMBL" id="LIAE01007783">
    <property type="protein sequence ID" value="PAV77046.1"/>
    <property type="molecule type" value="Genomic_DNA"/>
</dbReference>
<evidence type="ECO:0000259" key="4">
    <source>
        <dbReference type="Pfam" id="PF02251"/>
    </source>
</evidence>
<dbReference type="STRING" id="2018661.A0A2A2KST2"/>
<evidence type="ECO:0008006" key="8">
    <source>
        <dbReference type="Google" id="ProtNLM"/>
    </source>
</evidence>
<dbReference type="GO" id="GO:0061136">
    <property type="term" value="P:regulation of proteasomal protein catabolic process"/>
    <property type="evidence" value="ECO:0007669"/>
    <property type="project" value="TreeGrafter"/>
</dbReference>
<dbReference type="Gene3D" id="1.20.5.120">
    <property type="entry name" value="Proteasome activator pa28, N-terminal domain"/>
    <property type="match status" value="1"/>
</dbReference>
<evidence type="ECO:0000259" key="5">
    <source>
        <dbReference type="Pfam" id="PF02252"/>
    </source>
</evidence>
<dbReference type="Pfam" id="PF02252">
    <property type="entry name" value="PA28_C"/>
    <property type="match status" value="1"/>
</dbReference>
<dbReference type="InterPro" id="IPR036997">
    <property type="entry name" value="PA28_C_sf"/>
</dbReference>
<evidence type="ECO:0000256" key="3">
    <source>
        <dbReference type="SAM" id="MobiDB-lite"/>
    </source>
</evidence>
<evidence type="ECO:0000256" key="2">
    <source>
        <dbReference type="ARBA" id="ARBA00022942"/>
    </source>
</evidence>
<feature type="domain" description="Proteasome activator PA28 C-terminal" evidence="5">
    <location>
        <begin position="110"/>
        <end position="251"/>
    </location>
</feature>
<dbReference type="GO" id="GO:2000045">
    <property type="term" value="P:regulation of G1/S transition of mitotic cell cycle"/>
    <property type="evidence" value="ECO:0007669"/>
    <property type="project" value="TreeGrafter"/>
</dbReference>
<gene>
    <name evidence="6" type="ORF">WR25_06593</name>
</gene>
<dbReference type="GO" id="GO:0061133">
    <property type="term" value="F:endopeptidase activator activity"/>
    <property type="evidence" value="ECO:0007669"/>
    <property type="project" value="TreeGrafter"/>
</dbReference>
<evidence type="ECO:0000313" key="7">
    <source>
        <dbReference type="Proteomes" id="UP000218231"/>
    </source>
</evidence>
<dbReference type="AlphaFoldDB" id="A0A2A2KST2"/>
<comment type="similarity">
    <text evidence="1">Belongs to the PA28 family.</text>
</comment>
<keyword evidence="7" id="KW-1185">Reference proteome</keyword>
<reference evidence="6 7" key="1">
    <citation type="journal article" date="2017" name="Curr. Biol.">
        <title>Genome architecture and evolution of a unichromosomal asexual nematode.</title>
        <authorList>
            <person name="Fradin H."/>
            <person name="Zegar C."/>
            <person name="Gutwein M."/>
            <person name="Lucas J."/>
            <person name="Kovtun M."/>
            <person name="Corcoran D."/>
            <person name="Baugh L.R."/>
            <person name="Kiontke K."/>
            <person name="Gunsalus K."/>
            <person name="Fitch D.H."/>
            <person name="Piano F."/>
        </authorList>
    </citation>
    <scope>NUCLEOTIDE SEQUENCE [LARGE SCALE GENOMIC DNA]</scope>
    <source>
        <strain evidence="6">PF1309</strain>
    </source>
</reference>
<dbReference type="GO" id="GO:0005654">
    <property type="term" value="C:nucleoplasm"/>
    <property type="evidence" value="ECO:0007669"/>
    <property type="project" value="TreeGrafter"/>
</dbReference>
<evidence type="ECO:0000256" key="1">
    <source>
        <dbReference type="ARBA" id="ARBA00005883"/>
    </source>
</evidence>
<dbReference type="InterPro" id="IPR009077">
    <property type="entry name" value="Proteasome_activ_PA28"/>
</dbReference>
<dbReference type="OrthoDB" id="6591885at2759"/>
<feature type="compositionally biased region" description="Pro residues" evidence="3">
    <location>
        <begin position="65"/>
        <end position="78"/>
    </location>
</feature>
<dbReference type="InterPro" id="IPR036996">
    <property type="entry name" value="PA28_N_sf"/>
</dbReference>
<feature type="region of interest" description="Disordered" evidence="3">
    <location>
        <begin position="59"/>
        <end position="89"/>
    </location>
</feature>
<dbReference type="Pfam" id="PF02251">
    <property type="entry name" value="PA28_N"/>
    <property type="match status" value="1"/>
</dbReference>
<dbReference type="InterPro" id="IPR003186">
    <property type="entry name" value="PA28_C"/>
</dbReference>
<comment type="caution">
    <text evidence="6">The sequence shown here is derived from an EMBL/GenBank/DDBJ whole genome shotgun (WGS) entry which is preliminary data.</text>
</comment>
<organism evidence="6 7">
    <name type="scientific">Diploscapter pachys</name>
    <dbReference type="NCBI Taxonomy" id="2018661"/>
    <lineage>
        <taxon>Eukaryota</taxon>
        <taxon>Metazoa</taxon>
        <taxon>Ecdysozoa</taxon>
        <taxon>Nematoda</taxon>
        <taxon>Chromadorea</taxon>
        <taxon>Rhabditida</taxon>
        <taxon>Rhabditina</taxon>
        <taxon>Rhabditomorpha</taxon>
        <taxon>Rhabditoidea</taxon>
        <taxon>Rhabditidae</taxon>
        <taxon>Diploscapter</taxon>
    </lineage>
</organism>
<dbReference type="GO" id="GO:0008537">
    <property type="term" value="C:proteasome activator complex"/>
    <property type="evidence" value="ECO:0007669"/>
    <property type="project" value="InterPro"/>
</dbReference>
<evidence type="ECO:0000313" key="6">
    <source>
        <dbReference type="EMBL" id="PAV77046.1"/>
    </source>
</evidence>
<dbReference type="GO" id="GO:0005737">
    <property type="term" value="C:cytoplasm"/>
    <property type="evidence" value="ECO:0007669"/>
    <property type="project" value="TreeGrafter"/>
</dbReference>
<name>A0A2A2KST2_9BILA</name>
<dbReference type="Proteomes" id="UP000218231">
    <property type="component" value="Unassembled WGS sequence"/>
</dbReference>
<protein>
    <recommendedName>
        <fullName evidence="8">Proteasome activator PA28 C-terminal domain-containing protein</fullName>
    </recommendedName>
</protein>